<protein>
    <submittedName>
        <fullName evidence="2">Uncharacterized protein</fullName>
    </submittedName>
</protein>
<proteinExistence type="predicted"/>
<name>A0AC35G145_9BILA</name>
<dbReference type="Proteomes" id="UP000887580">
    <property type="component" value="Unplaced"/>
</dbReference>
<accession>A0AC35G145</accession>
<dbReference type="WBParaSite" id="PS1159_v2.g22780.t1">
    <property type="protein sequence ID" value="PS1159_v2.g22780.t1"/>
    <property type="gene ID" value="PS1159_v2.g22780"/>
</dbReference>
<reference evidence="2" key="1">
    <citation type="submission" date="2022-11" db="UniProtKB">
        <authorList>
            <consortium name="WormBaseParasite"/>
        </authorList>
    </citation>
    <scope>IDENTIFICATION</scope>
</reference>
<sequence>MNSLLCIEPKNEEFKLISAYFKWNFVMRKNLLFVFAEFNFLDFCLVFKNERLCQKVFNYIPSKQEEVIQETDKENMIKDRFLLPMFQKIHENSVAHFEVIQLVAAWIKKFDEEAKERFKILLKECNVFEPIFAAMKGLRAKEISQKVLQIPLIRKRKIDEICKRGIGLVLPKLTSYTTIYQQSQIRIGYGGKKGGTRPKLLSLCLSRM</sequence>
<evidence type="ECO:0000313" key="2">
    <source>
        <dbReference type="WBParaSite" id="PS1159_v2.g22780.t1"/>
    </source>
</evidence>
<evidence type="ECO:0000313" key="1">
    <source>
        <dbReference type="Proteomes" id="UP000887580"/>
    </source>
</evidence>
<organism evidence="1 2">
    <name type="scientific">Panagrolaimus sp. PS1159</name>
    <dbReference type="NCBI Taxonomy" id="55785"/>
    <lineage>
        <taxon>Eukaryota</taxon>
        <taxon>Metazoa</taxon>
        <taxon>Ecdysozoa</taxon>
        <taxon>Nematoda</taxon>
        <taxon>Chromadorea</taxon>
        <taxon>Rhabditida</taxon>
        <taxon>Tylenchina</taxon>
        <taxon>Panagrolaimomorpha</taxon>
        <taxon>Panagrolaimoidea</taxon>
        <taxon>Panagrolaimidae</taxon>
        <taxon>Panagrolaimus</taxon>
    </lineage>
</organism>